<proteinExistence type="predicted"/>
<dbReference type="EMBL" id="BJHY01000001">
    <property type="protein sequence ID" value="GDY74483.1"/>
    <property type="molecule type" value="Genomic_DNA"/>
</dbReference>
<feature type="transmembrane region" description="Helical" evidence="1">
    <location>
        <begin position="24"/>
        <end position="44"/>
    </location>
</feature>
<evidence type="ECO:0000313" key="2">
    <source>
        <dbReference type="EMBL" id="GDY74483.1"/>
    </source>
</evidence>
<keyword evidence="1" id="KW-1133">Transmembrane helix</keyword>
<dbReference type="Proteomes" id="UP000299211">
    <property type="component" value="Unassembled WGS sequence"/>
</dbReference>
<evidence type="ECO:0008006" key="4">
    <source>
        <dbReference type="Google" id="ProtNLM"/>
    </source>
</evidence>
<evidence type="ECO:0000256" key="1">
    <source>
        <dbReference type="SAM" id="Phobius"/>
    </source>
</evidence>
<protein>
    <recommendedName>
        <fullName evidence="4">ABC transporter permease</fullName>
    </recommendedName>
</protein>
<feature type="transmembrane region" description="Helical" evidence="1">
    <location>
        <begin position="64"/>
        <end position="82"/>
    </location>
</feature>
<comment type="caution">
    <text evidence="2">The sequence shown here is derived from an EMBL/GenBank/DDBJ whole genome shotgun (WGS) entry which is preliminary data.</text>
</comment>
<dbReference type="PANTHER" id="PTHR36832:SF2">
    <property type="entry name" value="INTEGRAL MEMBRANE PROTEIN"/>
    <property type="match status" value="1"/>
</dbReference>
<keyword evidence="1" id="KW-0812">Transmembrane</keyword>
<keyword evidence="1" id="KW-0472">Membrane</keyword>
<dbReference type="PANTHER" id="PTHR36832">
    <property type="entry name" value="SLR1174 PROTEIN-RELATED"/>
    <property type="match status" value="1"/>
</dbReference>
<name>A0A4D4MQU4_STRAX</name>
<sequence>MGTGRLYAAVAAGGFRRYATYRTATAAGVFTNTVFGLILAYTYIALWDERPHLGGYDQAQALTYVWIGQALLMTLAIGGGGFEDELMERIRTGDIAIDLYRPADLQLWWLAGDLGRALFQLLGRG</sequence>
<accession>A0A4D4MQU4</accession>
<reference evidence="2 3" key="1">
    <citation type="submission" date="2019-04" db="EMBL/GenBank/DDBJ databases">
        <title>Draft genome sequences of Streptomyces avermitilis ATCC 31267.</title>
        <authorList>
            <person name="Komaki H."/>
            <person name="Tamura T."/>
            <person name="Hosoyama A."/>
        </authorList>
    </citation>
    <scope>NUCLEOTIDE SEQUENCE [LARGE SCALE GENOMIC DNA]</scope>
    <source>
        <strain evidence="2 3">ATCC 31267</strain>
    </source>
</reference>
<evidence type="ECO:0000313" key="3">
    <source>
        <dbReference type="Proteomes" id="UP000299211"/>
    </source>
</evidence>
<dbReference type="AlphaFoldDB" id="A0A4D4MQU4"/>
<gene>
    <name evidence="2" type="ORF">SAV31267_039680</name>
</gene>
<organism evidence="2 3">
    <name type="scientific">Streptomyces avermitilis</name>
    <dbReference type="NCBI Taxonomy" id="33903"/>
    <lineage>
        <taxon>Bacteria</taxon>
        <taxon>Bacillati</taxon>
        <taxon>Actinomycetota</taxon>
        <taxon>Actinomycetes</taxon>
        <taxon>Kitasatosporales</taxon>
        <taxon>Streptomycetaceae</taxon>
        <taxon>Streptomyces</taxon>
    </lineage>
</organism>